<dbReference type="Proteomes" id="UP000441354">
    <property type="component" value="Unassembled WGS sequence"/>
</dbReference>
<keyword evidence="1" id="KW-0812">Transmembrane</keyword>
<feature type="transmembrane region" description="Helical" evidence="1">
    <location>
        <begin position="37"/>
        <end position="59"/>
    </location>
</feature>
<accession>A0A7V7RSA2</accession>
<keyword evidence="1" id="KW-1133">Transmembrane helix</keyword>
<gene>
    <name evidence="2" type="ORF">F7732_04585</name>
</gene>
<sequence>MIIYTLLFWWIRFLFFQRVFNTYPKRNSWKKAITVTFAQSLTILIFLPSFITLSAELILQSVVKRTKKQGKLLPCFFLLCY</sequence>
<keyword evidence="3" id="KW-1185">Reference proteome</keyword>
<evidence type="ECO:0000256" key="1">
    <source>
        <dbReference type="SAM" id="Phobius"/>
    </source>
</evidence>
<protein>
    <submittedName>
        <fullName evidence="2">Uncharacterized protein</fullName>
    </submittedName>
</protein>
<evidence type="ECO:0000313" key="3">
    <source>
        <dbReference type="Proteomes" id="UP000441354"/>
    </source>
</evidence>
<organism evidence="2 3">
    <name type="scientific">Bacillus mesophilum</name>
    <dbReference type="NCBI Taxonomy" id="1071718"/>
    <lineage>
        <taxon>Bacteria</taxon>
        <taxon>Bacillati</taxon>
        <taxon>Bacillota</taxon>
        <taxon>Bacilli</taxon>
        <taxon>Bacillales</taxon>
        <taxon>Bacillaceae</taxon>
        <taxon>Bacillus</taxon>
    </lineage>
</organism>
<dbReference type="EMBL" id="WBOT01000001">
    <property type="protein sequence ID" value="KAB2335842.1"/>
    <property type="molecule type" value="Genomic_DNA"/>
</dbReference>
<evidence type="ECO:0000313" key="2">
    <source>
        <dbReference type="EMBL" id="KAB2335842.1"/>
    </source>
</evidence>
<comment type="caution">
    <text evidence="2">The sequence shown here is derived from an EMBL/GenBank/DDBJ whole genome shotgun (WGS) entry which is preliminary data.</text>
</comment>
<dbReference type="AlphaFoldDB" id="A0A7V7RSA2"/>
<proteinExistence type="predicted"/>
<keyword evidence="1" id="KW-0472">Membrane</keyword>
<reference evidence="2 3" key="1">
    <citation type="journal article" date="2014" name="Arch. Microbiol.">
        <title>Bacillus mesophilum sp. nov., strain IITR-54T, a novel 4-chlorobiphenyl dechlorinating bacterium.</title>
        <authorList>
            <person name="Manickam N."/>
            <person name="Singh N.K."/>
            <person name="Bajaj A."/>
            <person name="Kumar R.M."/>
            <person name="Kaur G."/>
            <person name="Kaur N."/>
            <person name="Bala M."/>
            <person name="Kumar A."/>
            <person name="Mayilraj S."/>
        </authorList>
    </citation>
    <scope>NUCLEOTIDE SEQUENCE [LARGE SCALE GENOMIC DNA]</scope>
    <source>
        <strain evidence="2 3">IITR-54</strain>
    </source>
</reference>
<name>A0A7V7RSA2_9BACI</name>